<dbReference type="GeneID" id="93025646"/>
<gene>
    <name evidence="2" type="ORF">BDI24065_00572</name>
</gene>
<evidence type="ECO:0000313" key="2">
    <source>
        <dbReference type="EMBL" id="VWB15802.1"/>
    </source>
</evidence>
<keyword evidence="1" id="KW-0812">Transmembrane</keyword>
<dbReference type="Proteomes" id="UP000494125">
    <property type="component" value="Unassembled WGS sequence"/>
</dbReference>
<organism evidence="2 3">
    <name type="scientific">Burkholderia diffusa</name>
    <dbReference type="NCBI Taxonomy" id="488732"/>
    <lineage>
        <taxon>Bacteria</taxon>
        <taxon>Pseudomonadati</taxon>
        <taxon>Pseudomonadota</taxon>
        <taxon>Betaproteobacteria</taxon>
        <taxon>Burkholderiales</taxon>
        <taxon>Burkholderiaceae</taxon>
        <taxon>Burkholderia</taxon>
        <taxon>Burkholderia cepacia complex</taxon>
    </lineage>
</organism>
<evidence type="ECO:0000313" key="3">
    <source>
        <dbReference type="Proteomes" id="UP000494125"/>
    </source>
</evidence>
<dbReference type="EMBL" id="CABVPN010000002">
    <property type="protein sequence ID" value="VWB15802.1"/>
    <property type="molecule type" value="Genomic_DNA"/>
</dbReference>
<protein>
    <submittedName>
        <fullName evidence="2">Nuclease PIN</fullName>
    </submittedName>
</protein>
<name>A0A6P2HG26_9BURK</name>
<evidence type="ECO:0000256" key="1">
    <source>
        <dbReference type="SAM" id="Phobius"/>
    </source>
</evidence>
<keyword evidence="1" id="KW-1133">Transmembrane helix</keyword>
<feature type="transmembrane region" description="Helical" evidence="1">
    <location>
        <begin position="20"/>
        <end position="38"/>
    </location>
</feature>
<keyword evidence="3" id="KW-1185">Reference proteome</keyword>
<accession>A0A6P2HG26</accession>
<dbReference type="AlphaFoldDB" id="A0A6P2HG26"/>
<dbReference type="RefSeq" id="WP_226114563.1">
    <property type="nucleotide sequence ID" value="NZ_CABVPN010000002.1"/>
</dbReference>
<feature type="transmembrane region" description="Helical" evidence="1">
    <location>
        <begin position="50"/>
        <end position="70"/>
    </location>
</feature>
<keyword evidence="1" id="KW-0472">Membrane</keyword>
<reference evidence="2 3" key="1">
    <citation type="submission" date="2019-09" db="EMBL/GenBank/DDBJ databases">
        <authorList>
            <person name="Depoorter E."/>
        </authorList>
    </citation>
    <scope>NUCLEOTIDE SEQUENCE [LARGE SCALE GENOMIC DNA]</scope>
    <source>
        <strain evidence="2">LMG 24065</strain>
    </source>
</reference>
<proteinExistence type="predicted"/>
<sequence length="74" mass="7646">MPNPAATETSGAGGRSTRTISLASFFPIVACGIVHVGAHPSADPGLVKESSVLPIVLLFVAQSAALYWALHKLF</sequence>